<evidence type="ECO:0000313" key="12">
    <source>
        <dbReference type="Proteomes" id="UP000789595"/>
    </source>
</evidence>
<dbReference type="InterPro" id="IPR000719">
    <property type="entry name" value="Prot_kinase_dom"/>
</dbReference>
<evidence type="ECO:0000256" key="8">
    <source>
        <dbReference type="ARBA" id="ARBA00048679"/>
    </source>
</evidence>
<evidence type="ECO:0000259" key="10">
    <source>
        <dbReference type="PROSITE" id="PS50011"/>
    </source>
</evidence>
<accession>A0A8J2WX39</accession>
<dbReference type="GO" id="GO:0005524">
    <property type="term" value="F:ATP binding"/>
    <property type="evidence" value="ECO:0007669"/>
    <property type="project" value="UniProtKB-KW"/>
</dbReference>
<evidence type="ECO:0000256" key="9">
    <source>
        <dbReference type="SAM" id="SignalP"/>
    </source>
</evidence>
<keyword evidence="2" id="KW-0723">Serine/threonine-protein kinase</keyword>
<keyword evidence="4" id="KW-0547">Nucleotide-binding</keyword>
<dbReference type="InterPro" id="IPR011009">
    <property type="entry name" value="Kinase-like_dom_sf"/>
</dbReference>
<evidence type="ECO:0000256" key="6">
    <source>
        <dbReference type="ARBA" id="ARBA00022840"/>
    </source>
</evidence>
<sequence length="318" mass="34750">MLAWLQACINWLCKQWAWLFAKRVRLNNSSVDVGPVLAEGGFATVYEAVDVRTKRSIAIKQIRCPDADHAQRADAEIEAHGKLRHATIAELLDYGIERNVYRLAFPLYGVSVRKLLDDALATRTCLTPQMAASILVAVGEALAECHASQICHGDLKPDNVLQHNSSWVLVDLGSCSGFGAPLQDRRDCLALQDFAAEHSTLTYRAPELWQPQIGDARRGASDIFALGALCWALAFGYSPFESELRARGPVIVESSHSRALSAPAAPPRSSICLRRYPGFYSPLIEVARRLFVAEASSRPDARDALELLRGLAAGGEAV</sequence>
<reference evidence="11" key="1">
    <citation type="submission" date="2021-11" db="EMBL/GenBank/DDBJ databases">
        <authorList>
            <consortium name="Genoscope - CEA"/>
            <person name="William W."/>
        </authorList>
    </citation>
    <scope>NUCLEOTIDE SEQUENCE</scope>
</reference>
<dbReference type="Proteomes" id="UP000789595">
    <property type="component" value="Unassembled WGS sequence"/>
</dbReference>
<proteinExistence type="predicted"/>
<dbReference type="SUPFAM" id="SSF56112">
    <property type="entry name" value="Protein kinase-like (PK-like)"/>
    <property type="match status" value="1"/>
</dbReference>
<protein>
    <recommendedName>
        <fullName evidence="1">non-specific serine/threonine protein kinase</fullName>
        <ecNumber evidence="1">2.7.11.1</ecNumber>
    </recommendedName>
</protein>
<organism evidence="11 12">
    <name type="scientific">Pelagomonas calceolata</name>
    <dbReference type="NCBI Taxonomy" id="35677"/>
    <lineage>
        <taxon>Eukaryota</taxon>
        <taxon>Sar</taxon>
        <taxon>Stramenopiles</taxon>
        <taxon>Ochrophyta</taxon>
        <taxon>Pelagophyceae</taxon>
        <taxon>Pelagomonadales</taxon>
        <taxon>Pelagomonadaceae</taxon>
        <taxon>Pelagomonas</taxon>
    </lineage>
</organism>
<dbReference type="EC" id="2.7.11.1" evidence="1"/>
<evidence type="ECO:0000256" key="1">
    <source>
        <dbReference type="ARBA" id="ARBA00012513"/>
    </source>
</evidence>
<evidence type="ECO:0000256" key="7">
    <source>
        <dbReference type="ARBA" id="ARBA00047899"/>
    </source>
</evidence>
<evidence type="ECO:0000313" key="11">
    <source>
        <dbReference type="EMBL" id="CAH0371947.1"/>
    </source>
</evidence>
<dbReference type="EMBL" id="CAKKNE010000003">
    <property type="protein sequence ID" value="CAH0371947.1"/>
    <property type="molecule type" value="Genomic_DNA"/>
</dbReference>
<dbReference type="PANTHER" id="PTHR45998:SF2">
    <property type="entry name" value="SERINE_THREONINE-PROTEIN KINASE 16"/>
    <property type="match status" value="1"/>
</dbReference>
<dbReference type="SMART" id="SM00220">
    <property type="entry name" value="S_TKc"/>
    <property type="match status" value="1"/>
</dbReference>
<evidence type="ECO:0000256" key="3">
    <source>
        <dbReference type="ARBA" id="ARBA00022679"/>
    </source>
</evidence>
<evidence type="ECO:0000256" key="2">
    <source>
        <dbReference type="ARBA" id="ARBA00022527"/>
    </source>
</evidence>
<feature type="domain" description="Protein kinase" evidence="10">
    <location>
        <begin position="31"/>
        <end position="311"/>
    </location>
</feature>
<dbReference type="Pfam" id="PF00069">
    <property type="entry name" value="Pkinase"/>
    <property type="match status" value="1"/>
</dbReference>
<comment type="catalytic activity">
    <reaction evidence="7">
        <text>L-threonyl-[protein] + ATP = O-phospho-L-threonyl-[protein] + ADP + H(+)</text>
        <dbReference type="Rhea" id="RHEA:46608"/>
        <dbReference type="Rhea" id="RHEA-COMP:11060"/>
        <dbReference type="Rhea" id="RHEA-COMP:11605"/>
        <dbReference type="ChEBI" id="CHEBI:15378"/>
        <dbReference type="ChEBI" id="CHEBI:30013"/>
        <dbReference type="ChEBI" id="CHEBI:30616"/>
        <dbReference type="ChEBI" id="CHEBI:61977"/>
        <dbReference type="ChEBI" id="CHEBI:456216"/>
        <dbReference type="EC" id="2.7.11.1"/>
    </reaction>
</comment>
<comment type="caution">
    <text evidence="11">The sequence shown here is derived from an EMBL/GenBank/DDBJ whole genome shotgun (WGS) entry which is preliminary data.</text>
</comment>
<comment type="catalytic activity">
    <reaction evidence="8">
        <text>L-seryl-[protein] + ATP = O-phospho-L-seryl-[protein] + ADP + H(+)</text>
        <dbReference type="Rhea" id="RHEA:17989"/>
        <dbReference type="Rhea" id="RHEA-COMP:9863"/>
        <dbReference type="Rhea" id="RHEA-COMP:11604"/>
        <dbReference type="ChEBI" id="CHEBI:15378"/>
        <dbReference type="ChEBI" id="CHEBI:29999"/>
        <dbReference type="ChEBI" id="CHEBI:30616"/>
        <dbReference type="ChEBI" id="CHEBI:83421"/>
        <dbReference type="ChEBI" id="CHEBI:456216"/>
        <dbReference type="EC" id="2.7.11.1"/>
    </reaction>
</comment>
<evidence type="ECO:0000256" key="4">
    <source>
        <dbReference type="ARBA" id="ARBA00022741"/>
    </source>
</evidence>
<keyword evidence="5" id="KW-0418">Kinase</keyword>
<keyword evidence="3" id="KW-0808">Transferase</keyword>
<gene>
    <name evidence="11" type="ORF">PECAL_3P19190</name>
</gene>
<dbReference type="Gene3D" id="3.30.200.20">
    <property type="entry name" value="Phosphorylase Kinase, domain 1"/>
    <property type="match status" value="1"/>
</dbReference>
<keyword evidence="9" id="KW-0732">Signal</keyword>
<dbReference type="AlphaFoldDB" id="A0A8J2WX39"/>
<dbReference type="PROSITE" id="PS50011">
    <property type="entry name" value="PROTEIN_KINASE_DOM"/>
    <property type="match status" value="1"/>
</dbReference>
<evidence type="ECO:0000256" key="5">
    <source>
        <dbReference type="ARBA" id="ARBA00022777"/>
    </source>
</evidence>
<feature type="signal peptide" evidence="9">
    <location>
        <begin position="1"/>
        <end position="17"/>
    </location>
</feature>
<dbReference type="GO" id="GO:0005737">
    <property type="term" value="C:cytoplasm"/>
    <property type="evidence" value="ECO:0007669"/>
    <property type="project" value="TreeGrafter"/>
</dbReference>
<dbReference type="Gene3D" id="1.10.510.10">
    <property type="entry name" value="Transferase(Phosphotransferase) domain 1"/>
    <property type="match status" value="1"/>
</dbReference>
<name>A0A8J2WX39_9STRA</name>
<dbReference type="OrthoDB" id="248923at2759"/>
<dbReference type="InterPro" id="IPR052239">
    <property type="entry name" value="Ser/Thr-specific_kinases"/>
</dbReference>
<keyword evidence="12" id="KW-1185">Reference proteome</keyword>
<dbReference type="PANTHER" id="PTHR45998">
    <property type="entry name" value="SERINE/THREONINE-PROTEIN KINASE 16"/>
    <property type="match status" value="1"/>
</dbReference>
<keyword evidence="6" id="KW-0067">ATP-binding</keyword>
<feature type="chain" id="PRO_5035179691" description="non-specific serine/threonine protein kinase" evidence="9">
    <location>
        <begin position="18"/>
        <end position="318"/>
    </location>
</feature>
<dbReference type="GO" id="GO:0004674">
    <property type="term" value="F:protein serine/threonine kinase activity"/>
    <property type="evidence" value="ECO:0007669"/>
    <property type="project" value="UniProtKB-KW"/>
</dbReference>